<accession>A0ABT8KH84</accession>
<dbReference type="RefSeq" id="WP_346750104.1">
    <property type="nucleotide sequence ID" value="NZ_JAUJEA010000001.1"/>
</dbReference>
<reference evidence="1" key="1">
    <citation type="submission" date="2023-06" db="EMBL/GenBank/DDBJ databases">
        <title>Genomic of Parafulvivirga corallium.</title>
        <authorList>
            <person name="Wang G."/>
        </authorList>
    </citation>
    <scope>NUCLEOTIDE SEQUENCE</scope>
    <source>
        <strain evidence="1">BMA10</strain>
    </source>
</reference>
<name>A0ABT8KH84_9BACT</name>
<keyword evidence="2" id="KW-1185">Reference proteome</keyword>
<evidence type="ECO:0000313" key="1">
    <source>
        <dbReference type="EMBL" id="MDN5200077.1"/>
    </source>
</evidence>
<organism evidence="1 2">
    <name type="scientific">Splendidivirga corallicola</name>
    <dbReference type="NCBI Taxonomy" id="3051826"/>
    <lineage>
        <taxon>Bacteria</taxon>
        <taxon>Pseudomonadati</taxon>
        <taxon>Bacteroidota</taxon>
        <taxon>Cytophagia</taxon>
        <taxon>Cytophagales</taxon>
        <taxon>Splendidivirgaceae</taxon>
        <taxon>Splendidivirga</taxon>
    </lineage>
</organism>
<dbReference type="EMBL" id="JAUJEA010000001">
    <property type="protein sequence ID" value="MDN5200077.1"/>
    <property type="molecule type" value="Genomic_DNA"/>
</dbReference>
<gene>
    <name evidence="1" type="ORF">QQ008_01860</name>
</gene>
<sequence>MKKKLGIIIGFMLLLDVMAFAQQTQNFTNFHFSGSVARLINPDQGEIEGSPYLTKDFMMGQIELENGEIYDDVMLRYNLYADQVEVTKEEKVYSFVPEMLRKFRFQHDKEYLEFQNGFEGVGEEGFSTKDYFLVLYKGNSALLKRMESVVKESESREYGSSKKGKWFSLSERYYIQKDQTFFEIKKTKKSLRSFFSTDDKEISAYIKKAQIKTDKDFANVIKYLDARQE</sequence>
<protein>
    <submittedName>
        <fullName evidence="1">Uncharacterized protein</fullName>
    </submittedName>
</protein>
<comment type="caution">
    <text evidence="1">The sequence shown here is derived from an EMBL/GenBank/DDBJ whole genome shotgun (WGS) entry which is preliminary data.</text>
</comment>
<evidence type="ECO:0000313" key="2">
    <source>
        <dbReference type="Proteomes" id="UP001172082"/>
    </source>
</evidence>
<proteinExistence type="predicted"/>
<dbReference type="Proteomes" id="UP001172082">
    <property type="component" value="Unassembled WGS sequence"/>
</dbReference>